<dbReference type="SUPFAM" id="SSF47240">
    <property type="entry name" value="Ferritin-like"/>
    <property type="match status" value="1"/>
</dbReference>
<dbReference type="InterPro" id="IPR009078">
    <property type="entry name" value="Ferritin-like_SF"/>
</dbReference>
<dbReference type="Proteomes" id="UP000031338">
    <property type="component" value="Unassembled WGS sequence"/>
</dbReference>
<organism evidence="1 2">
    <name type="scientific">Novosphingobium subterraneum</name>
    <dbReference type="NCBI Taxonomy" id="48936"/>
    <lineage>
        <taxon>Bacteria</taxon>
        <taxon>Pseudomonadati</taxon>
        <taxon>Pseudomonadota</taxon>
        <taxon>Alphaproteobacteria</taxon>
        <taxon>Sphingomonadales</taxon>
        <taxon>Sphingomonadaceae</taxon>
        <taxon>Novosphingobium</taxon>
    </lineage>
</organism>
<keyword evidence="2" id="KW-1185">Reference proteome</keyword>
<gene>
    <name evidence="1" type="ORF">NJ75_01743</name>
</gene>
<name>A0A0B9AC45_9SPHN</name>
<dbReference type="EMBL" id="JRVC01000007">
    <property type="protein sequence ID" value="KHS46907.1"/>
    <property type="molecule type" value="Genomic_DNA"/>
</dbReference>
<dbReference type="AlphaFoldDB" id="A0A0B9AC45"/>
<accession>A0A0B9AC45</accession>
<dbReference type="PATRIC" id="fig|48936.3.peg.1751"/>
<sequence length="234" mass="27609">MPKVIESRVIESPGFLRPKPAQRFRARFLDVLASIYIYNEHRGYTSLDRVLEAVRVPCPDNPAFIAAIEKHRADERKHYVMFRRWFELQGRMPLAVDSTCGHIDRFIQKVFGCTIDELDTQGVIASPEAFEKLCRVIMLTEQRGMRQVEILLENRHVRSDKALKRIFEVVEKDEPDHWMPYAAWLDSQGREKAKWQERWADYWIHKSLMLVKLPSLFLRRSTPRMAAWPDAGER</sequence>
<protein>
    <recommendedName>
        <fullName evidence="3">Ferritin-like domain-containing protein</fullName>
    </recommendedName>
</protein>
<evidence type="ECO:0000313" key="2">
    <source>
        <dbReference type="Proteomes" id="UP000031338"/>
    </source>
</evidence>
<dbReference type="STRING" id="48936.NJ75_01743"/>
<reference evidence="1 2" key="1">
    <citation type="submission" date="2014-10" db="EMBL/GenBank/DDBJ databases">
        <title>Draft genome sequence of Novosphingobium subterraneum DSM 12447.</title>
        <authorList>
            <person name="Gan H.M."/>
            <person name="Gan H.Y."/>
            <person name="Savka M.A."/>
        </authorList>
    </citation>
    <scope>NUCLEOTIDE SEQUENCE [LARGE SCALE GENOMIC DNA]</scope>
    <source>
        <strain evidence="1 2">DSM 12447</strain>
    </source>
</reference>
<evidence type="ECO:0000313" key="1">
    <source>
        <dbReference type="EMBL" id="KHS46907.1"/>
    </source>
</evidence>
<evidence type="ECO:0008006" key="3">
    <source>
        <dbReference type="Google" id="ProtNLM"/>
    </source>
</evidence>
<proteinExistence type="predicted"/>
<comment type="caution">
    <text evidence="1">The sequence shown here is derived from an EMBL/GenBank/DDBJ whole genome shotgun (WGS) entry which is preliminary data.</text>
</comment>